<dbReference type="GO" id="GO:0008270">
    <property type="term" value="F:zinc ion binding"/>
    <property type="evidence" value="ECO:0007669"/>
    <property type="project" value="UniProtKB-KW"/>
</dbReference>
<keyword evidence="2 8" id="KW-0728">SH3 domain</keyword>
<evidence type="ECO:0000256" key="8">
    <source>
        <dbReference type="PROSITE-ProRule" id="PRU00192"/>
    </source>
</evidence>
<feature type="compositionally biased region" description="Low complexity" evidence="9">
    <location>
        <begin position="253"/>
        <end position="272"/>
    </location>
</feature>
<proteinExistence type="inferred from homology"/>
<dbReference type="InterPro" id="IPR018957">
    <property type="entry name" value="Znf_C3HC4_RING-type"/>
</dbReference>
<evidence type="ECO:0000259" key="10">
    <source>
        <dbReference type="PROSITE" id="PS50002"/>
    </source>
</evidence>
<dbReference type="EMBL" id="JAESVG020000009">
    <property type="protein sequence ID" value="KAG8624758.1"/>
    <property type="molecule type" value="Genomic_DNA"/>
</dbReference>
<dbReference type="GO" id="GO:0016567">
    <property type="term" value="P:protein ubiquitination"/>
    <property type="evidence" value="ECO:0007669"/>
    <property type="project" value="TreeGrafter"/>
</dbReference>
<dbReference type="SMART" id="SM00326">
    <property type="entry name" value="SH3"/>
    <property type="match status" value="1"/>
</dbReference>
<comment type="caution">
    <text evidence="12">The sequence shown here is derived from an EMBL/GenBank/DDBJ whole genome shotgun (WGS) entry which is preliminary data.</text>
</comment>
<evidence type="ECO:0000256" key="2">
    <source>
        <dbReference type="ARBA" id="ARBA00022443"/>
    </source>
</evidence>
<dbReference type="AlphaFoldDB" id="A0A8K0L2S9"/>
<feature type="domain" description="RING-type" evidence="11">
    <location>
        <begin position="18"/>
        <end position="66"/>
    </location>
</feature>
<evidence type="ECO:0008006" key="14">
    <source>
        <dbReference type="Google" id="ProtNLM"/>
    </source>
</evidence>
<evidence type="ECO:0000256" key="6">
    <source>
        <dbReference type="ARBA" id="ARBA00022843"/>
    </source>
</evidence>
<dbReference type="InterPro" id="IPR052256">
    <property type="entry name" value="E3_ubiquitin-ligase_CHFR"/>
</dbReference>
<dbReference type="SMART" id="SM00184">
    <property type="entry name" value="RING"/>
    <property type="match status" value="1"/>
</dbReference>
<feature type="compositionally biased region" description="Polar residues" evidence="9">
    <location>
        <begin position="182"/>
        <end position="201"/>
    </location>
</feature>
<feature type="compositionally biased region" description="Polar residues" evidence="9">
    <location>
        <begin position="337"/>
        <end position="351"/>
    </location>
</feature>
<dbReference type="GO" id="GO:0006511">
    <property type="term" value="P:ubiquitin-dependent protein catabolic process"/>
    <property type="evidence" value="ECO:0007669"/>
    <property type="project" value="TreeGrafter"/>
</dbReference>
<feature type="compositionally biased region" description="Polar residues" evidence="9">
    <location>
        <begin position="457"/>
        <end position="472"/>
    </location>
</feature>
<name>A0A8K0L2S9_9PEZI</name>
<keyword evidence="13" id="KW-1185">Reference proteome</keyword>
<evidence type="ECO:0000313" key="13">
    <source>
        <dbReference type="Proteomes" id="UP000809789"/>
    </source>
</evidence>
<dbReference type="InterPro" id="IPR013083">
    <property type="entry name" value="Znf_RING/FYVE/PHD"/>
</dbReference>
<evidence type="ECO:0000256" key="7">
    <source>
        <dbReference type="PROSITE-ProRule" id="PRU00175"/>
    </source>
</evidence>
<evidence type="ECO:0000256" key="3">
    <source>
        <dbReference type="ARBA" id="ARBA00022723"/>
    </source>
</evidence>
<dbReference type="Gene3D" id="2.30.30.40">
    <property type="entry name" value="SH3 Domains"/>
    <property type="match status" value="1"/>
</dbReference>
<dbReference type="GO" id="GO:0005634">
    <property type="term" value="C:nucleus"/>
    <property type="evidence" value="ECO:0007669"/>
    <property type="project" value="TreeGrafter"/>
</dbReference>
<dbReference type="Pfam" id="PF00097">
    <property type="entry name" value="zf-C3HC4"/>
    <property type="match status" value="1"/>
</dbReference>
<evidence type="ECO:0000259" key="11">
    <source>
        <dbReference type="PROSITE" id="PS50089"/>
    </source>
</evidence>
<keyword evidence="6" id="KW-0832">Ubl conjugation</keyword>
<evidence type="ECO:0000256" key="1">
    <source>
        <dbReference type="ARBA" id="ARBA00008649"/>
    </source>
</evidence>
<dbReference type="SUPFAM" id="SSF50044">
    <property type="entry name" value="SH3-domain"/>
    <property type="match status" value="1"/>
</dbReference>
<dbReference type="Gene3D" id="3.30.40.10">
    <property type="entry name" value="Zinc/RING finger domain, C3HC4 (zinc finger)"/>
    <property type="match status" value="1"/>
</dbReference>
<keyword evidence="3" id="KW-0479">Metal-binding</keyword>
<organism evidence="12 13">
    <name type="scientific">Elsinoe batatas</name>
    <dbReference type="NCBI Taxonomy" id="2601811"/>
    <lineage>
        <taxon>Eukaryota</taxon>
        <taxon>Fungi</taxon>
        <taxon>Dikarya</taxon>
        <taxon>Ascomycota</taxon>
        <taxon>Pezizomycotina</taxon>
        <taxon>Dothideomycetes</taxon>
        <taxon>Dothideomycetidae</taxon>
        <taxon>Myriangiales</taxon>
        <taxon>Elsinoaceae</taxon>
        <taxon>Elsinoe</taxon>
    </lineage>
</organism>
<dbReference type="InterPro" id="IPR001452">
    <property type="entry name" value="SH3_domain"/>
</dbReference>
<dbReference type="GO" id="GO:0004842">
    <property type="term" value="F:ubiquitin-protein transferase activity"/>
    <property type="evidence" value="ECO:0007669"/>
    <property type="project" value="TreeGrafter"/>
</dbReference>
<gene>
    <name evidence="12" type="ORF">KVT40_007825</name>
</gene>
<reference evidence="12" key="1">
    <citation type="submission" date="2021-07" db="EMBL/GenBank/DDBJ databases">
        <title>Elsinoe batatas strain:CRI-CJ2 Genome sequencing and assembly.</title>
        <authorList>
            <person name="Huang L."/>
        </authorList>
    </citation>
    <scope>NUCLEOTIDE SEQUENCE</scope>
    <source>
        <strain evidence="12">CRI-CJ2</strain>
    </source>
</reference>
<feature type="region of interest" description="Disordered" evidence="9">
    <location>
        <begin position="91"/>
        <end position="201"/>
    </location>
</feature>
<dbReference type="PROSITE" id="PS50002">
    <property type="entry name" value="SH3"/>
    <property type="match status" value="1"/>
</dbReference>
<feature type="compositionally biased region" description="Basic and acidic residues" evidence="9">
    <location>
        <begin position="91"/>
        <end position="104"/>
    </location>
</feature>
<dbReference type="PROSITE" id="PS50089">
    <property type="entry name" value="ZF_RING_2"/>
    <property type="match status" value="1"/>
</dbReference>
<keyword evidence="5" id="KW-0862">Zinc</keyword>
<feature type="compositionally biased region" description="Basic residues" evidence="9">
    <location>
        <begin position="277"/>
        <end position="290"/>
    </location>
</feature>
<evidence type="ECO:0000313" key="12">
    <source>
        <dbReference type="EMBL" id="KAG8624758.1"/>
    </source>
</evidence>
<keyword evidence="4 7" id="KW-0863">Zinc-finger</keyword>
<dbReference type="OrthoDB" id="1305878at2759"/>
<feature type="compositionally biased region" description="Acidic residues" evidence="9">
    <location>
        <begin position="121"/>
        <end position="130"/>
    </location>
</feature>
<protein>
    <recommendedName>
        <fullName evidence="14">RING-type domain-containing protein</fullName>
    </recommendedName>
</protein>
<dbReference type="Pfam" id="PF00569">
    <property type="entry name" value="ZZ"/>
    <property type="match status" value="1"/>
</dbReference>
<sequence length="946" mass="104741">MPEGQGEGLLDLEKELTCPICTDVLYQPLTVLDCLHTCCGSCLREWFAWQASKATTSSPYTCPSCRAAVRGTRPNATVTTLLEHLIRVHPEKAKSQEDKDEIAKTYKPGDNVTPPVHVETESEDSDDERELEQARYLSLRDVDPDRTRRRAERSAHNARARRRHEEAIRTATHPPAELARVQQPSRTTAQRRQVEHQSSLRSLLSASDIDDEDIREDIMRQIAHDGLLDGVDLSNMTPAQEEEVIERIAQALQRRQGQNSSRSSSAPRTEQSPRPASGHRRHGDRPRSRSNQRNAERSHHDRPPLSRPHLLGVAAENDRRQRNRSSSGGSHRSQRSTTTNDTPPRSTAQAASRSTTDLSSTSGSDTRERRRCASHNSRTNTDPEGQTLQVRTRRERAGSRERSALAITPLTADLPRRSQSPQRAVDQSSPRLAPTSSPAQSNEAAFNPPPARHLRHTSASDPTSSQTEVSTTTHHRPPRSSTILAPPRPPPAISCSRCHKHDIQLSLHYNCTKCDFGAFNICLSCYRAGRGCRYWFGFGYAASIRFHRSEWPVNAELPHVMTARRYKDSRNGSSQLGNGHSQDPAIPSNLETGVFCDSCFANSNACYWHCETCLDGAWGYCQTCASQGHHCTHPLEAMALKSLLCLDTESPHPPSPPAATPPAETSANFSHISTTIKLSTTNSPSPNPISAINEIVRVPSLLRLRTKYLPHIPNPEAYAPLLLPCECDICHRPIPSSAPRYHCFTCSEGDYDICSSCYTSLSSTGKITHTDGPKGWRRCLKGHRMVVIGFEERERGLRRIILRDLVGGWALKDEHDPAKAAANAQDAADKAREAWRWRESDGREGSVPFAHATDGVINVQTSPLLASTTAPAQGLGLIALPPDGGIGLRVQALWSYFPAEGVEDELAFPKNAEVREAEDINGDWFWGVYAGRRGLFPGNYGRVIGY</sequence>
<dbReference type="Proteomes" id="UP000809789">
    <property type="component" value="Unassembled WGS sequence"/>
</dbReference>
<evidence type="ECO:0000256" key="5">
    <source>
        <dbReference type="ARBA" id="ARBA00022833"/>
    </source>
</evidence>
<dbReference type="InterPro" id="IPR036028">
    <property type="entry name" value="SH3-like_dom_sf"/>
</dbReference>
<feature type="compositionally biased region" description="Basic and acidic residues" evidence="9">
    <location>
        <begin position="294"/>
        <end position="304"/>
    </location>
</feature>
<dbReference type="InterPro" id="IPR001841">
    <property type="entry name" value="Znf_RING"/>
</dbReference>
<feature type="compositionally biased region" description="Polar residues" evidence="9">
    <location>
        <begin position="374"/>
        <end position="390"/>
    </location>
</feature>
<dbReference type="SUPFAM" id="SSF57850">
    <property type="entry name" value="RING/U-box"/>
    <property type="match status" value="3"/>
</dbReference>
<evidence type="ECO:0000256" key="9">
    <source>
        <dbReference type="SAM" id="MobiDB-lite"/>
    </source>
</evidence>
<comment type="similarity">
    <text evidence="1">Belongs to the SH3RF family.</text>
</comment>
<feature type="compositionally biased region" description="Basic residues" evidence="9">
    <location>
        <begin position="147"/>
        <end position="162"/>
    </location>
</feature>
<feature type="region of interest" description="Disordered" evidence="9">
    <location>
        <begin position="252"/>
        <end position="489"/>
    </location>
</feature>
<dbReference type="PANTHER" id="PTHR16079:SF4">
    <property type="entry name" value="E3 UBIQUITIN-PROTEIN LIGASE CHFR"/>
    <property type="match status" value="1"/>
</dbReference>
<feature type="compositionally biased region" description="Polar residues" evidence="9">
    <location>
        <begin position="417"/>
        <end position="444"/>
    </location>
</feature>
<evidence type="ECO:0000256" key="4">
    <source>
        <dbReference type="ARBA" id="ARBA00022771"/>
    </source>
</evidence>
<dbReference type="InterPro" id="IPR000433">
    <property type="entry name" value="Znf_ZZ"/>
</dbReference>
<dbReference type="PANTHER" id="PTHR16079">
    <property type="entry name" value="UBIQUITIN LIGASE PROTEIN CHFR"/>
    <property type="match status" value="1"/>
</dbReference>
<feature type="domain" description="SH3" evidence="10">
    <location>
        <begin position="885"/>
        <end position="946"/>
    </location>
</feature>
<feature type="compositionally biased region" description="Low complexity" evidence="9">
    <location>
        <begin position="352"/>
        <end position="364"/>
    </location>
</feature>
<accession>A0A8K0L2S9</accession>